<dbReference type="Proteomes" id="UP000677228">
    <property type="component" value="Unassembled WGS sequence"/>
</dbReference>
<reference evidence="3" key="1">
    <citation type="submission" date="2021-02" db="EMBL/GenBank/DDBJ databases">
        <authorList>
            <person name="Nowell W R."/>
        </authorList>
    </citation>
    <scope>NUCLEOTIDE SEQUENCE</scope>
</reference>
<evidence type="ECO:0000313" key="4">
    <source>
        <dbReference type="EMBL" id="CAF4240800.1"/>
    </source>
</evidence>
<dbReference type="Proteomes" id="UP000682733">
    <property type="component" value="Unassembled WGS sequence"/>
</dbReference>
<evidence type="ECO:0000313" key="5">
    <source>
        <dbReference type="Proteomes" id="UP000677228"/>
    </source>
</evidence>
<evidence type="ECO:0000313" key="3">
    <source>
        <dbReference type="EMBL" id="CAF1445301.1"/>
    </source>
</evidence>
<evidence type="ECO:0000259" key="2">
    <source>
        <dbReference type="PROSITE" id="PS50966"/>
    </source>
</evidence>
<dbReference type="EMBL" id="CAJOBA010051040">
    <property type="protein sequence ID" value="CAF4240800.1"/>
    <property type="molecule type" value="Genomic_DNA"/>
</dbReference>
<dbReference type="EMBL" id="CAJNOK010029228">
    <property type="protein sequence ID" value="CAF1445301.1"/>
    <property type="molecule type" value="Genomic_DNA"/>
</dbReference>
<gene>
    <name evidence="3" type="ORF">OVA965_LOCUS34603</name>
    <name evidence="4" type="ORF">TMI583_LOCUS35530</name>
</gene>
<dbReference type="InterPro" id="IPR007527">
    <property type="entry name" value="Znf_SWIM"/>
</dbReference>
<protein>
    <recommendedName>
        <fullName evidence="2">SWIM-type domain-containing protein</fullName>
    </recommendedName>
</protein>
<accession>A0A8S2FG67</accession>
<comment type="caution">
    <text evidence="3">The sequence shown here is derived from an EMBL/GenBank/DDBJ whole genome shotgun (WGS) entry which is preliminary data.</text>
</comment>
<dbReference type="PROSITE" id="PS50966">
    <property type="entry name" value="ZF_SWIM"/>
    <property type="match status" value="1"/>
</dbReference>
<feature type="domain" description="SWIM-type" evidence="2">
    <location>
        <begin position="516"/>
        <end position="555"/>
    </location>
</feature>
<sequence length="601" mass="68803">MDFESAPSVNNLNSIVTTIQKHTSNMSTQTDQIPSNTVSSISQPNSPIYFLPKSRSISPICHQNYDGKSYMTIPDQIRIQTFIFNTIYIREKSTCCPKHVENGQLKRSAIDNLKEDVSKSSKDASIQNLYGLCQEMQIELRRYHEMMSNSPRPPLDFNSPFRYTDDDYFCLTGLNKYQFEILTSIIQLRNSENRTISNAIGCLLTKLRLGMSNRVLATFFSFSSKREVGHVIESAKAALLRDFVHKNLGFQHISREDIIQNHTRSLAKKLLLSGRDDAILILDATYIFCQKSSNNVLQRRLFSMHKGRPLVKPMIIVATDGYIVSCIGPYMVDFYNNDASITRHILLNNEEKILDWLCQNDCMIFDRGFRDALDLIKSFGYQVFMPSFLPRVQRQYTSLEANNNLLITVLRWVIEAKILSLVDTTNKFEKLLSDKEFKKIKNRTKIDARDAAPDFPALSEIELQDITIGVFQIKQAKSYSTEHINEDGQYEILVSTDNSNLLRANIQSKHSNRKNYNVIVEYNRKTVTGYCCECPNGNRTVGCCSHVASIMWYLGIARYDTKKLNTPSNSYINYFKDANEVSDLSSTDDDNDDSDVLYTLT</sequence>
<proteinExistence type="predicted"/>
<organism evidence="3 5">
    <name type="scientific">Didymodactylos carnosus</name>
    <dbReference type="NCBI Taxonomy" id="1234261"/>
    <lineage>
        <taxon>Eukaryota</taxon>
        <taxon>Metazoa</taxon>
        <taxon>Spiralia</taxon>
        <taxon>Gnathifera</taxon>
        <taxon>Rotifera</taxon>
        <taxon>Eurotatoria</taxon>
        <taxon>Bdelloidea</taxon>
        <taxon>Philodinida</taxon>
        <taxon>Philodinidae</taxon>
        <taxon>Didymodactylos</taxon>
    </lineage>
</organism>
<evidence type="ECO:0000256" key="1">
    <source>
        <dbReference type="PROSITE-ProRule" id="PRU00325"/>
    </source>
</evidence>
<dbReference type="AlphaFoldDB" id="A0A8S2FG67"/>
<keyword evidence="1" id="KW-0862">Zinc</keyword>
<keyword evidence="1" id="KW-0863">Zinc-finger</keyword>
<dbReference type="GO" id="GO:0008270">
    <property type="term" value="F:zinc ion binding"/>
    <property type="evidence" value="ECO:0007669"/>
    <property type="project" value="UniProtKB-KW"/>
</dbReference>
<name>A0A8S2FG67_9BILA</name>
<keyword evidence="1" id="KW-0479">Metal-binding</keyword>